<dbReference type="HOGENOM" id="CLU_1967022_0_0_7"/>
<dbReference type="Proteomes" id="UP000003676">
    <property type="component" value="Unassembled WGS sequence"/>
</dbReference>
<organism evidence="1 2">
    <name type="scientific">Desulfovibrio piger ATCC 29098</name>
    <dbReference type="NCBI Taxonomy" id="411464"/>
    <lineage>
        <taxon>Bacteria</taxon>
        <taxon>Pseudomonadati</taxon>
        <taxon>Thermodesulfobacteriota</taxon>
        <taxon>Desulfovibrionia</taxon>
        <taxon>Desulfovibrionales</taxon>
        <taxon>Desulfovibrionaceae</taxon>
        <taxon>Desulfovibrio</taxon>
    </lineage>
</organism>
<proteinExistence type="predicted"/>
<reference evidence="1 2" key="2">
    <citation type="submission" date="2008-10" db="EMBL/GenBank/DDBJ databases">
        <authorList>
            <person name="Fulton L."/>
            <person name="Clifton S."/>
            <person name="Fulton B."/>
            <person name="Xu J."/>
            <person name="Minx P."/>
            <person name="Pepin K.H."/>
            <person name="Johnson M."/>
            <person name="Bhonagiri V."/>
            <person name="Nash W.E."/>
            <person name="Mardis E.R."/>
            <person name="Wilson R.K."/>
        </authorList>
    </citation>
    <scope>NUCLEOTIDE SEQUENCE [LARGE SCALE GENOMIC DNA]</scope>
    <source>
        <strain evidence="1 2">ATCC 29098</strain>
    </source>
</reference>
<gene>
    <name evidence="1" type="ORF">DESPIG_01301</name>
</gene>
<dbReference type="AlphaFoldDB" id="B6WT96"/>
<dbReference type="RefSeq" id="WP_006005906.1">
    <property type="nucleotide sequence ID" value="NZ_DS996355.1"/>
</dbReference>
<dbReference type="EMBL" id="ABXU01000030">
    <property type="protein sequence ID" value="EEB33786.1"/>
    <property type="molecule type" value="Genomic_DNA"/>
</dbReference>
<name>B6WT96_9BACT</name>
<evidence type="ECO:0000313" key="1">
    <source>
        <dbReference type="EMBL" id="EEB33786.1"/>
    </source>
</evidence>
<evidence type="ECO:0000313" key="2">
    <source>
        <dbReference type="Proteomes" id="UP000003676"/>
    </source>
</evidence>
<protein>
    <submittedName>
        <fullName evidence="1">Uncharacterized protein</fullName>
    </submittedName>
</protein>
<sequence length="127" mass="14686">MDMRIDRLWLIMRLAECEAVYRTGRSQEELALLADIWAQDLEGQDREAVGRAFVLHRQESGRFPCPADILRLLPRCRHAERRQDAAALPVETVAVGPRSHRDMARLLLQALRGDSEARNEMQRLRVQ</sequence>
<accession>B6WT96</accession>
<comment type="caution">
    <text evidence="1">The sequence shown here is derived from an EMBL/GenBank/DDBJ whole genome shotgun (WGS) entry which is preliminary data.</text>
</comment>
<reference evidence="1 2" key="1">
    <citation type="submission" date="2008-10" db="EMBL/GenBank/DDBJ databases">
        <title>Draft genome sequence of Desulvovibrio piger (ATCC 29098).</title>
        <authorList>
            <person name="Sudarsanam P."/>
            <person name="Ley R."/>
            <person name="Guruge J."/>
            <person name="Turnbaugh P.J."/>
            <person name="Mahowald M."/>
            <person name="Liep D."/>
            <person name="Gordon J."/>
        </authorList>
    </citation>
    <scope>NUCLEOTIDE SEQUENCE [LARGE SCALE GENOMIC DNA]</scope>
    <source>
        <strain evidence="1 2">ATCC 29098</strain>
    </source>
</reference>